<accession>A0ABS3BMT7</accession>
<dbReference type="InterPro" id="IPR050553">
    <property type="entry name" value="Thioredoxin_ResA/DsbE_sf"/>
</dbReference>
<dbReference type="EMBL" id="JAFKCW010000001">
    <property type="protein sequence ID" value="MBN7799650.1"/>
    <property type="molecule type" value="Genomic_DNA"/>
</dbReference>
<dbReference type="CDD" id="cd02966">
    <property type="entry name" value="TlpA_like_family"/>
    <property type="match status" value="1"/>
</dbReference>
<dbReference type="InterPro" id="IPR013740">
    <property type="entry name" value="Redoxin"/>
</dbReference>
<dbReference type="Gene3D" id="3.40.30.10">
    <property type="entry name" value="Glutaredoxin"/>
    <property type="match status" value="1"/>
</dbReference>
<evidence type="ECO:0000313" key="3">
    <source>
        <dbReference type="Proteomes" id="UP000664698"/>
    </source>
</evidence>
<dbReference type="RefSeq" id="WP_206567637.1">
    <property type="nucleotide sequence ID" value="NZ_JAFKCW010000001.1"/>
</dbReference>
<dbReference type="PROSITE" id="PS51352">
    <property type="entry name" value="THIOREDOXIN_2"/>
    <property type="match status" value="1"/>
</dbReference>
<dbReference type="Proteomes" id="UP000664698">
    <property type="component" value="Unassembled WGS sequence"/>
</dbReference>
<dbReference type="Pfam" id="PF08534">
    <property type="entry name" value="Redoxin"/>
    <property type="match status" value="1"/>
</dbReference>
<name>A0ABS3BMT7_9BACT</name>
<proteinExistence type="predicted"/>
<dbReference type="InterPro" id="IPR013766">
    <property type="entry name" value="Thioredoxin_domain"/>
</dbReference>
<feature type="domain" description="Thioredoxin" evidence="1">
    <location>
        <begin position="132"/>
        <end position="274"/>
    </location>
</feature>
<evidence type="ECO:0000259" key="1">
    <source>
        <dbReference type="PROSITE" id="PS51352"/>
    </source>
</evidence>
<dbReference type="PROSITE" id="PS51257">
    <property type="entry name" value="PROKAR_LIPOPROTEIN"/>
    <property type="match status" value="1"/>
</dbReference>
<evidence type="ECO:0000313" key="2">
    <source>
        <dbReference type="EMBL" id="MBN7799650.1"/>
    </source>
</evidence>
<comment type="caution">
    <text evidence="2">The sequence shown here is derived from an EMBL/GenBank/DDBJ whole genome shotgun (WGS) entry which is preliminary data.</text>
</comment>
<sequence>MKNRQTIFILFLLVALVSCGGKSKDSESPETVGILAPNVDVKELQSDFMKWWTYHSRSISLSSDFVGFDEHSDTIGKKGFLEKLGTGKYIPLKLASDKGRDTYQLYRLDWFAHEGIGPTIENESKTNLNYFTMEGAPFPEFDFTDLVGNHYTSQNTQGKTLVLKTWFIACKPCLEEIPKLNELVGKYSNQDDLMFISLALDSQAELEKFLKKKNFDYQVVASQEELIKEKLELQLYPTHLIVDQNGSISKVFNKASDMILFLEDQIKLAEKNPSFTSAR</sequence>
<keyword evidence="3" id="KW-1185">Reference proteome</keyword>
<gene>
    <name evidence="2" type="ORF">J0A67_02205</name>
</gene>
<dbReference type="PANTHER" id="PTHR42852">
    <property type="entry name" value="THIOL:DISULFIDE INTERCHANGE PROTEIN DSBE"/>
    <property type="match status" value="1"/>
</dbReference>
<dbReference type="InterPro" id="IPR036249">
    <property type="entry name" value="Thioredoxin-like_sf"/>
</dbReference>
<dbReference type="SUPFAM" id="SSF52833">
    <property type="entry name" value="Thioredoxin-like"/>
    <property type="match status" value="1"/>
</dbReference>
<dbReference type="PANTHER" id="PTHR42852:SF17">
    <property type="entry name" value="THIOREDOXIN-LIKE PROTEIN HI_1115"/>
    <property type="match status" value="1"/>
</dbReference>
<organism evidence="2 3">
    <name type="scientific">Algoriphagus aestuariicola</name>
    <dbReference type="NCBI Taxonomy" id="1852016"/>
    <lineage>
        <taxon>Bacteria</taxon>
        <taxon>Pseudomonadati</taxon>
        <taxon>Bacteroidota</taxon>
        <taxon>Cytophagia</taxon>
        <taxon>Cytophagales</taxon>
        <taxon>Cyclobacteriaceae</taxon>
        <taxon>Algoriphagus</taxon>
    </lineage>
</organism>
<reference evidence="2 3" key="1">
    <citation type="submission" date="2021-03" db="EMBL/GenBank/DDBJ databases">
        <title>novel species isolated from a fishpond in China.</title>
        <authorList>
            <person name="Lu H."/>
            <person name="Cai Z."/>
        </authorList>
    </citation>
    <scope>NUCLEOTIDE SEQUENCE [LARGE SCALE GENOMIC DNA]</scope>
    <source>
        <strain evidence="2 3">JCM 31546</strain>
    </source>
</reference>
<protein>
    <submittedName>
        <fullName evidence="2">TlpA family protein disulfide reductase</fullName>
    </submittedName>
</protein>